<evidence type="ECO:0000259" key="4">
    <source>
        <dbReference type="Pfam" id="PF00288"/>
    </source>
</evidence>
<dbReference type="InterPro" id="IPR019539">
    <property type="entry name" value="GalKase_N"/>
</dbReference>
<feature type="domain" description="GHMP kinase N-terminal" evidence="4">
    <location>
        <begin position="130"/>
        <end position="218"/>
    </location>
</feature>
<keyword evidence="2" id="KW-0547">Nucleotide-binding</keyword>
<evidence type="ECO:0008006" key="7">
    <source>
        <dbReference type="Google" id="ProtNLM"/>
    </source>
</evidence>
<evidence type="ECO:0000256" key="3">
    <source>
        <dbReference type="ARBA" id="ARBA00022840"/>
    </source>
</evidence>
<keyword evidence="3" id="KW-0067">ATP-binding</keyword>
<dbReference type="GO" id="GO:0005524">
    <property type="term" value="F:ATP binding"/>
    <property type="evidence" value="ECO:0007669"/>
    <property type="project" value="UniProtKB-KW"/>
</dbReference>
<dbReference type="SUPFAM" id="SSF55060">
    <property type="entry name" value="GHMP Kinase, C-terminal domain"/>
    <property type="match status" value="1"/>
</dbReference>
<dbReference type="Gene3D" id="3.30.230.10">
    <property type="match status" value="1"/>
</dbReference>
<dbReference type="PANTHER" id="PTHR10457">
    <property type="entry name" value="MEVALONATE KINASE/GALACTOKINASE"/>
    <property type="match status" value="1"/>
</dbReference>
<dbReference type="SUPFAM" id="SSF54211">
    <property type="entry name" value="Ribosomal protein S5 domain 2-like"/>
    <property type="match status" value="1"/>
</dbReference>
<evidence type="ECO:0000256" key="2">
    <source>
        <dbReference type="ARBA" id="ARBA00022741"/>
    </source>
</evidence>
<reference evidence="6" key="2">
    <citation type="submission" date="2015-07" db="EMBL/GenBank/DDBJ databases">
        <title>Plasmids, circular viruses and viroids from rat gut.</title>
        <authorList>
            <person name="Jorgensen T.J."/>
            <person name="Hansen M.A."/>
            <person name="Xu Z."/>
            <person name="Tabak M.A."/>
            <person name="Sorensen S.J."/>
            <person name="Hansen L.H."/>
        </authorList>
    </citation>
    <scope>NUCLEOTIDE SEQUENCE</scope>
    <source>
        <strain evidence="6">RGRH1847</strain>
    </source>
</reference>
<dbReference type="InterPro" id="IPR036554">
    <property type="entry name" value="GHMP_kinase_C_sf"/>
</dbReference>
<dbReference type="GO" id="GO:0004335">
    <property type="term" value="F:galactokinase activity"/>
    <property type="evidence" value="ECO:0007669"/>
    <property type="project" value="InterPro"/>
</dbReference>
<accession>A0A0H5Q849</accession>
<dbReference type="InterPro" id="IPR020568">
    <property type="entry name" value="Ribosomal_Su5_D2-typ_SF"/>
</dbReference>
<comment type="similarity">
    <text evidence="1">Belongs to the GHMP kinase family. GalK subfamily.</text>
</comment>
<sequence length="430" mass="45805">MNKSLICELQAGAYDADLARLYALDGTQSSLDEARNRAVRAVEGLKQYFPELEAPCALYSGPGRTEIGGNHTDHQHGNVLCGSVDMDMLSCAAPNGKNIIRIQSEGYPALEIGLDDLSVRPDEVNTSAALVRGVAAKVRELGYTLSGFDAYVTSTVLSGSGLSSSAAYETLIGNILNHLCCEDKLDPITIAKVGQYAENVYFGKPCGLMDQMGSSVGGAVAIDFADPTDPVVERVDYDFSKSGHTLCIVDTCSSHGDLTGDYADITVEMGSIAAYFGRTVLREVPEEDFRAVLPSLRVCCGDRAVLRAIHFYEDDRRAVQEAQALKEGDFPRFLSLVNASGLSSSLHLQNTWSIAAPRQQAIPVVLAVGRELLEGTGAIRVHGGGFAGTVQAFVPNEKLAAFKAGMEALLGEGKCHVLHIRPQGGCVVAE</sequence>
<dbReference type="EMBL" id="LN854341">
    <property type="protein sequence ID" value="CRY98108.1"/>
    <property type="molecule type" value="Genomic_DNA"/>
</dbReference>
<protein>
    <recommendedName>
        <fullName evidence="7">Galactokinase</fullName>
    </recommendedName>
</protein>
<reference evidence="6" key="1">
    <citation type="submission" date="2015-06" db="EMBL/GenBank/DDBJ databases">
        <authorList>
            <person name="Joergensen T."/>
        </authorList>
    </citation>
    <scope>NUCLEOTIDE SEQUENCE</scope>
    <source>
        <strain evidence="6">RGRH1847</strain>
    </source>
</reference>
<dbReference type="Pfam" id="PF00288">
    <property type="entry name" value="GHMP_kinases_N"/>
    <property type="match status" value="1"/>
</dbReference>
<dbReference type="InterPro" id="IPR014721">
    <property type="entry name" value="Ribsml_uS5_D2-typ_fold_subgr"/>
</dbReference>
<dbReference type="InterPro" id="IPR006206">
    <property type="entry name" value="Mevalonate/galactokinase"/>
</dbReference>
<dbReference type="PANTHER" id="PTHR10457:SF7">
    <property type="entry name" value="GALACTOKINASE-RELATED"/>
    <property type="match status" value="1"/>
</dbReference>
<evidence type="ECO:0000259" key="5">
    <source>
        <dbReference type="Pfam" id="PF10509"/>
    </source>
</evidence>
<evidence type="ECO:0000313" key="6">
    <source>
        <dbReference type="EMBL" id="CRY98108.1"/>
    </source>
</evidence>
<name>A0A0H5Q849_9ZZZZ</name>
<dbReference type="InterPro" id="IPR000705">
    <property type="entry name" value="Galactokinase"/>
</dbReference>
<dbReference type="Gene3D" id="3.30.70.890">
    <property type="entry name" value="GHMP kinase, C-terminal domain"/>
    <property type="match status" value="1"/>
</dbReference>
<dbReference type="InterPro" id="IPR006204">
    <property type="entry name" value="GHMP_kinase_N_dom"/>
</dbReference>
<dbReference type="Pfam" id="PF10509">
    <property type="entry name" value="GalKase_gal_bdg"/>
    <property type="match status" value="1"/>
</dbReference>
<dbReference type="AlphaFoldDB" id="A0A0H5Q849"/>
<proteinExistence type="inferred from homology"/>
<evidence type="ECO:0000256" key="1">
    <source>
        <dbReference type="ARBA" id="ARBA00006566"/>
    </source>
</evidence>
<dbReference type="PIRSF" id="PIRSF000530">
    <property type="entry name" value="Galactokinase"/>
    <property type="match status" value="1"/>
</dbReference>
<organism evidence="6">
    <name type="scientific">uncultured prokaryote</name>
    <dbReference type="NCBI Taxonomy" id="198431"/>
    <lineage>
        <taxon>unclassified sequences</taxon>
        <taxon>environmental samples</taxon>
    </lineage>
</organism>
<dbReference type="GO" id="GO:0006012">
    <property type="term" value="P:galactose metabolic process"/>
    <property type="evidence" value="ECO:0007669"/>
    <property type="project" value="InterPro"/>
</dbReference>
<dbReference type="PRINTS" id="PR00473">
    <property type="entry name" value="GALCTOKINASE"/>
</dbReference>
<dbReference type="PRINTS" id="PR00959">
    <property type="entry name" value="MEVGALKINASE"/>
</dbReference>
<feature type="domain" description="Galactokinase N-terminal" evidence="5">
    <location>
        <begin position="55"/>
        <end position="94"/>
    </location>
</feature>